<accession>A0A100XFC8</accession>
<dbReference type="Proteomes" id="UP000069654">
    <property type="component" value="Unassembled WGS sequence"/>
</dbReference>
<evidence type="ECO:0000256" key="1">
    <source>
        <dbReference type="SAM" id="MobiDB-lite"/>
    </source>
</evidence>
<protein>
    <submittedName>
        <fullName evidence="2">Uncharacterized protein</fullName>
    </submittedName>
</protein>
<proteinExistence type="predicted"/>
<reference evidence="3" key="2">
    <citation type="submission" date="2016-02" db="EMBL/GenBank/DDBJ databases">
        <title>Draft genome sequence of five rapidly growing Mycobacterium species.</title>
        <authorList>
            <person name="Katahira K."/>
            <person name="Gotou Y."/>
            <person name="Iida K."/>
            <person name="Ogura Y."/>
            <person name="Hayashi T."/>
        </authorList>
    </citation>
    <scope>NUCLEOTIDE SEQUENCE [LARGE SCALE GENOMIC DNA]</scope>
    <source>
        <strain evidence="3">JCM6362</strain>
    </source>
</reference>
<sequence>MHRGVHPTVEDRLAQLGGEHPDAHVLDGGVRGPVAPGRDDDQFGWVAPADQSVSDDAGLRRRQEAATSSDPDYAIALSQ</sequence>
<dbReference type="STRING" id="1797.RMCT_2619"/>
<organism evidence="2 3">
    <name type="scientific">Mycolicibacterium thermoresistibile</name>
    <name type="common">Mycobacterium thermoresistibile</name>
    <dbReference type="NCBI Taxonomy" id="1797"/>
    <lineage>
        <taxon>Bacteria</taxon>
        <taxon>Bacillati</taxon>
        <taxon>Actinomycetota</taxon>
        <taxon>Actinomycetes</taxon>
        <taxon>Mycobacteriales</taxon>
        <taxon>Mycobacteriaceae</taxon>
        <taxon>Mycolicibacterium</taxon>
    </lineage>
</organism>
<dbReference type="AlphaFoldDB" id="A0A100XFC8"/>
<name>A0A100XFC8_MYCTH</name>
<dbReference type="EMBL" id="BCTB01000018">
    <property type="protein sequence ID" value="GAT15649.1"/>
    <property type="molecule type" value="Genomic_DNA"/>
</dbReference>
<feature type="compositionally biased region" description="Basic and acidic residues" evidence="1">
    <location>
        <begin position="8"/>
        <end position="25"/>
    </location>
</feature>
<feature type="region of interest" description="Disordered" evidence="1">
    <location>
        <begin position="1"/>
        <end position="79"/>
    </location>
</feature>
<evidence type="ECO:0000313" key="3">
    <source>
        <dbReference type="Proteomes" id="UP000069654"/>
    </source>
</evidence>
<comment type="caution">
    <text evidence="2">The sequence shown here is derived from an EMBL/GenBank/DDBJ whole genome shotgun (WGS) entry which is preliminary data.</text>
</comment>
<gene>
    <name evidence="2" type="ORF">RMCT_2619</name>
</gene>
<reference evidence="2 3" key="1">
    <citation type="journal article" date="2016" name="Genome Announc.">
        <title>Draft Genome Sequences of Five Rapidly Growing Mycobacterium Species, M. thermoresistibile, M. fortuitum subsp. acetamidolyticum, M. canariasense, M. brisbanense, and M. novocastrense.</title>
        <authorList>
            <person name="Katahira K."/>
            <person name="Ogura Y."/>
            <person name="Gotoh Y."/>
            <person name="Hayashi T."/>
        </authorList>
    </citation>
    <scope>NUCLEOTIDE SEQUENCE [LARGE SCALE GENOMIC DNA]</scope>
    <source>
        <strain evidence="2 3">JCM6362</strain>
    </source>
</reference>
<evidence type="ECO:0000313" key="2">
    <source>
        <dbReference type="EMBL" id="GAT15649.1"/>
    </source>
</evidence>